<keyword evidence="7 9" id="KW-0472">Membrane</keyword>
<keyword evidence="3" id="KW-1003">Cell membrane</keyword>
<comment type="subunit">
    <text evidence="9">The complex comprises the extracytoplasmic solute receptor protein and the two transmembrane proteins.</text>
</comment>
<reference evidence="11 12" key="1">
    <citation type="submission" date="2015-05" db="EMBL/GenBank/DDBJ databases">
        <title>Draft genome sequence of Lampropedia sp. CT6, isolated from the microbial mat of a hot water spring, located at Manikaran, India.</title>
        <authorList>
            <person name="Tripathi C."/>
            <person name="Rani P."/>
            <person name="Mahato N.K."/>
            <person name="Lal R."/>
        </authorList>
    </citation>
    <scope>NUCLEOTIDE SEQUENCE [LARGE SCALE GENOMIC DNA]</scope>
    <source>
        <strain evidence="11 12">CT6</strain>
    </source>
</reference>
<keyword evidence="2 9" id="KW-0813">Transport</keyword>
<keyword evidence="6 9" id="KW-1133">Transmembrane helix</keyword>
<dbReference type="PANTHER" id="PTHR35011">
    <property type="entry name" value="2,3-DIKETO-L-GULONATE TRAP TRANSPORTER SMALL PERMEASE PROTEIN YIAM"/>
    <property type="match status" value="1"/>
</dbReference>
<comment type="caution">
    <text evidence="9">Lacks conserved residue(s) required for the propagation of feature annotation.</text>
</comment>
<evidence type="ECO:0000256" key="3">
    <source>
        <dbReference type="ARBA" id="ARBA00022475"/>
    </source>
</evidence>
<evidence type="ECO:0000259" key="10">
    <source>
        <dbReference type="Pfam" id="PF04290"/>
    </source>
</evidence>
<dbReference type="GO" id="GO:0022857">
    <property type="term" value="F:transmembrane transporter activity"/>
    <property type="evidence" value="ECO:0007669"/>
    <property type="project" value="UniProtKB-UniRule"/>
</dbReference>
<dbReference type="InterPro" id="IPR007387">
    <property type="entry name" value="TRAP_DctQ"/>
</dbReference>
<evidence type="ECO:0000313" key="11">
    <source>
        <dbReference type="EMBL" id="KKW69342.1"/>
    </source>
</evidence>
<dbReference type="GO" id="GO:0015740">
    <property type="term" value="P:C4-dicarboxylate transport"/>
    <property type="evidence" value="ECO:0007669"/>
    <property type="project" value="TreeGrafter"/>
</dbReference>
<feature type="domain" description="Tripartite ATP-independent periplasmic transporters DctQ component" evidence="10">
    <location>
        <begin position="22"/>
        <end position="150"/>
    </location>
</feature>
<evidence type="ECO:0000256" key="7">
    <source>
        <dbReference type="ARBA" id="ARBA00023136"/>
    </source>
</evidence>
<feature type="transmembrane region" description="Helical" evidence="9">
    <location>
        <begin position="43"/>
        <end position="64"/>
    </location>
</feature>
<dbReference type="RefSeq" id="WP_046740310.1">
    <property type="nucleotide sequence ID" value="NZ_LBNQ01000005.1"/>
</dbReference>
<evidence type="ECO:0000256" key="5">
    <source>
        <dbReference type="ARBA" id="ARBA00022692"/>
    </source>
</evidence>
<name>A0A0U1Q3L4_9BURK</name>
<comment type="function">
    <text evidence="9">Part of the tripartite ATP-independent periplasmic (TRAP) transport system.</text>
</comment>
<evidence type="ECO:0000256" key="2">
    <source>
        <dbReference type="ARBA" id="ARBA00022448"/>
    </source>
</evidence>
<evidence type="ECO:0000256" key="4">
    <source>
        <dbReference type="ARBA" id="ARBA00022519"/>
    </source>
</evidence>
<dbReference type="PANTHER" id="PTHR35011:SF10">
    <property type="entry name" value="TRAP TRANSPORTER SMALL PERMEASE PROTEIN"/>
    <property type="match status" value="1"/>
</dbReference>
<dbReference type="AlphaFoldDB" id="A0A0U1Q3L4"/>
<feature type="transmembrane region" description="Helical" evidence="9">
    <location>
        <begin position="85"/>
        <end position="106"/>
    </location>
</feature>
<comment type="subcellular location">
    <subcellularLocation>
        <location evidence="1 9">Cell inner membrane</location>
        <topology evidence="1 9">Multi-pass membrane protein</topology>
    </subcellularLocation>
</comment>
<evidence type="ECO:0000256" key="6">
    <source>
        <dbReference type="ARBA" id="ARBA00022989"/>
    </source>
</evidence>
<dbReference type="InterPro" id="IPR055348">
    <property type="entry name" value="DctQ"/>
</dbReference>
<evidence type="ECO:0000256" key="1">
    <source>
        <dbReference type="ARBA" id="ARBA00004429"/>
    </source>
</evidence>
<dbReference type="GO" id="GO:0005886">
    <property type="term" value="C:plasma membrane"/>
    <property type="evidence" value="ECO:0007669"/>
    <property type="project" value="UniProtKB-SubCell"/>
</dbReference>
<keyword evidence="5 9" id="KW-0812">Transmembrane</keyword>
<accession>A0A0U1Q3L4</accession>
<keyword evidence="4 9" id="KW-0997">Cell inner membrane</keyword>
<evidence type="ECO:0000256" key="8">
    <source>
        <dbReference type="ARBA" id="ARBA00038436"/>
    </source>
</evidence>
<dbReference type="EMBL" id="LBNQ01000005">
    <property type="protein sequence ID" value="KKW69342.1"/>
    <property type="molecule type" value="Genomic_DNA"/>
</dbReference>
<comment type="caution">
    <text evidence="11">The sequence shown here is derived from an EMBL/GenBank/DDBJ whole genome shotgun (WGS) entry which is preliminary data.</text>
</comment>
<dbReference type="Proteomes" id="UP000050580">
    <property type="component" value="Unassembled WGS sequence"/>
</dbReference>
<evidence type="ECO:0000256" key="9">
    <source>
        <dbReference type="RuleBase" id="RU369079"/>
    </source>
</evidence>
<organism evidence="11 12">
    <name type="scientific">Lampropedia cohaerens</name>
    <dbReference type="NCBI Taxonomy" id="1610491"/>
    <lineage>
        <taxon>Bacteria</taxon>
        <taxon>Pseudomonadati</taxon>
        <taxon>Pseudomonadota</taxon>
        <taxon>Betaproteobacteria</taxon>
        <taxon>Burkholderiales</taxon>
        <taxon>Comamonadaceae</taxon>
        <taxon>Lampropedia</taxon>
    </lineage>
</organism>
<keyword evidence="12" id="KW-1185">Reference proteome</keyword>
<feature type="transmembrane region" description="Helical" evidence="9">
    <location>
        <begin position="118"/>
        <end position="141"/>
    </location>
</feature>
<proteinExistence type="inferred from homology"/>
<dbReference type="Pfam" id="PF04290">
    <property type="entry name" value="DctQ"/>
    <property type="match status" value="1"/>
</dbReference>
<protein>
    <recommendedName>
        <fullName evidence="9">TRAP transporter small permease protein</fullName>
    </recommendedName>
</protein>
<gene>
    <name evidence="11" type="ORF">AAV94_00185</name>
</gene>
<sequence length="164" mass="17980">MKAYDYLMRGLGACAACIVAVLTVVVTYDVLARNLGLGSLDWILEVSEYALPTLISLTAPWLMYRNQHVRLDVLQSMLPESARRLVERAAAAIGMVAAAMFAWYALTLLLDSRQSGALVIKALVFPEWWLYIGMPIGFALLSIECARRMFLPATAQDEAAPGGL</sequence>
<dbReference type="STRING" id="1610491.AAV94_00185"/>
<dbReference type="OrthoDB" id="9180463at2"/>
<comment type="similarity">
    <text evidence="8 9">Belongs to the TRAP transporter small permease family.</text>
</comment>
<evidence type="ECO:0000313" key="12">
    <source>
        <dbReference type="Proteomes" id="UP000050580"/>
    </source>
</evidence>